<keyword evidence="2" id="KW-1185">Reference proteome</keyword>
<reference evidence="1" key="1">
    <citation type="submission" date="2022-07" db="EMBL/GenBank/DDBJ databases">
        <title>Genome Sequence of Xylaria arbuscula.</title>
        <authorList>
            <person name="Buettner E."/>
        </authorList>
    </citation>
    <scope>NUCLEOTIDE SEQUENCE</scope>
    <source>
        <strain evidence="1">VT107</strain>
    </source>
</reference>
<proteinExistence type="predicted"/>
<dbReference type="InterPro" id="IPR001087">
    <property type="entry name" value="GDSL"/>
</dbReference>
<protein>
    <recommendedName>
        <fullName evidence="3">Lysophospholipase A</fullName>
    </recommendedName>
</protein>
<evidence type="ECO:0008006" key="3">
    <source>
        <dbReference type="Google" id="ProtNLM"/>
    </source>
</evidence>
<organism evidence="1 2">
    <name type="scientific">Xylaria arbuscula</name>
    <dbReference type="NCBI Taxonomy" id="114810"/>
    <lineage>
        <taxon>Eukaryota</taxon>
        <taxon>Fungi</taxon>
        <taxon>Dikarya</taxon>
        <taxon>Ascomycota</taxon>
        <taxon>Pezizomycotina</taxon>
        <taxon>Sordariomycetes</taxon>
        <taxon>Xylariomycetidae</taxon>
        <taxon>Xylariales</taxon>
        <taxon>Xylariaceae</taxon>
        <taxon>Xylaria</taxon>
    </lineage>
</organism>
<dbReference type="GO" id="GO:0016788">
    <property type="term" value="F:hydrolase activity, acting on ester bonds"/>
    <property type="evidence" value="ECO:0007669"/>
    <property type="project" value="InterPro"/>
</dbReference>
<dbReference type="Pfam" id="PF00657">
    <property type="entry name" value="Lipase_GDSL"/>
    <property type="match status" value="1"/>
</dbReference>
<name>A0A9W8NKT7_9PEZI</name>
<dbReference type="Proteomes" id="UP001148614">
    <property type="component" value="Unassembled WGS sequence"/>
</dbReference>
<dbReference type="EMBL" id="JANPWZ010000235">
    <property type="protein sequence ID" value="KAJ3578282.1"/>
    <property type="molecule type" value="Genomic_DNA"/>
</dbReference>
<dbReference type="AlphaFoldDB" id="A0A9W8NKT7"/>
<dbReference type="Gene3D" id="3.40.50.1110">
    <property type="entry name" value="SGNH hydrolase"/>
    <property type="match status" value="1"/>
</dbReference>
<comment type="caution">
    <text evidence="1">The sequence shown here is derived from an EMBL/GenBank/DDBJ whole genome shotgun (WGS) entry which is preliminary data.</text>
</comment>
<accession>A0A9W8NKT7</accession>
<evidence type="ECO:0000313" key="1">
    <source>
        <dbReference type="EMBL" id="KAJ3578282.1"/>
    </source>
</evidence>
<dbReference type="CDD" id="cd01846">
    <property type="entry name" value="fatty_acyltransferase_like"/>
    <property type="match status" value="1"/>
</dbReference>
<dbReference type="InterPro" id="IPR036514">
    <property type="entry name" value="SGNH_hydro_sf"/>
</dbReference>
<evidence type="ECO:0000313" key="2">
    <source>
        <dbReference type="Proteomes" id="UP001148614"/>
    </source>
</evidence>
<sequence length="391" mass="43415">MDSYSTTTLGIAFGNEFWVEKDISLPRVTLQYHFDSTNGMHGNLGESIQNVILPPLLPTISQSGLVQQRIAKMAIKDSMSIACIVSLLGRRGVGAAHIPRPNFNWNDTKYLVAFGDSYTYVQGTAGYPNYSFIGSYLPEQFGFSPDALLSNKIVQNFTGTAEGGPNWVEYLTGCGLVSGETSPEDCHVQLWDFAFAGADVSLGYLAQHHDFTVPVVNQTQQYLTWAEPVVGKKMDKAKALVAFWIGINDINDSSNFNNVSFSAFYDMLIDTMFTESVHPMYMAGYKNFLFINLPPLDRTAANVVSETPLPNKTMIGWWDDSLIKHSNTFAAKNKDAKAMVYDANRFLNRVLDNPAEFGILNTTSYCLDFADPDVQEHPDLHDCLAVLETIQ</sequence>
<gene>
    <name evidence="1" type="ORF">NPX13_g2286</name>
</gene>
<dbReference type="VEuPathDB" id="FungiDB:F4678DRAFT_486522"/>